<protein>
    <submittedName>
        <fullName evidence="2">Uncharacterized protein</fullName>
    </submittedName>
</protein>
<proteinExistence type="predicted"/>
<feature type="transmembrane region" description="Helical" evidence="1">
    <location>
        <begin position="253"/>
        <end position="272"/>
    </location>
</feature>
<dbReference type="EMBL" id="AECQ01000008">
    <property type="protein sequence ID" value="EFW24917.1"/>
    <property type="molecule type" value="Genomic_DNA"/>
</dbReference>
<feature type="transmembrane region" description="Helical" evidence="1">
    <location>
        <begin position="284"/>
        <end position="305"/>
    </location>
</feature>
<keyword evidence="1" id="KW-0472">Membrane</keyword>
<dbReference type="STRING" id="706433.HMPREF9430_00640"/>
<keyword evidence="3" id="KW-1185">Reference proteome</keyword>
<evidence type="ECO:0000313" key="2">
    <source>
        <dbReference type="EMBL" id="EFW24917.1"/>
    </source>
</evidence>
<organism evidence="2 3">
    <name type="scientific">Solobacterium moorei F0204</name>
    <dbReference type="NCBI Taxonomy" id="706433"/>
    <lineage>
        <taxon>Bacteria</taxon>
        <taxon>Bacillati</taxon>
        <taxon>Bacillota</taxon>
        <taxon>Erysipelotrichia</taxon>
        <taxon>Erysipelotrichales</taxon>
        <taxon>Erysipelotrichaceae</taxon>
        <taxon>Solobacterium</taxon>
    </lineage>
</organism>
<evidence type="ECO:0000313" key="3">
    <source>
        <dbReference type="Proteomes" id="UP000004097"/>
    </source>
</evidence>
<gene>
    <name evidence="2" type="ORF">HMPREF9430_00640</name>
</gene>
<comment type="caution">
    <text evidence="2">The sequence shown here is derived from an EMBL/GenBank/DDBJ whole genome shotgun (WGS) entry which is preliminary data.</text>
</comment>
<sequence>MKLLEASFMEKVRFIGSKRRTNTPISYRQRVVQYRHRSFKRHAIYKSLQTSKAESVINQLIPQKFVENIKLDENLDKAKAALGDVGGKVKSFLSVAGNKAKVSSQHAWQLLQEKYISLKDGFQKRKEERLEKQKALQVAKAEEVDRKKSVVEEKAKPIKMTRKERLITEADRDISTAKTDALTRLLFPAYAIDRLAKNHDDFMMFIGVVIRNTIHWIAFTYFLSAMLAGYINLSPFGFTRMNFSDTFIMSLKLAFLFILFEGIYLLISGFIANIKVSYNYRHQLASLTSIASLLPTVIYILAILFLSKSMLVGFLLGALGMVAGVYLRIQAYIKSAPFATSAQMIVLMIVVAGFICTAYFYIPLTMQSTVEILKTLLNI</sequence>
<accession>E7MM76</accession>
<dbReference type="HOGENOM" id="CLU_729371_0_0_9"/>
<dbReference type="AlphaFoldDB" id="E7MM76"/>
<keyword evidence="1" id="KW-1133">Transmembrane helix</keyword>
<dbReference type="Proteomes" id="UP000004097">
    <property type="component" value="Unassembled WGS sequence"/>
</dbReference>
<name>E7MM76_9FIRM</name>
<evidence type="ECO:0000256" key="1">
    <source>
        <dbReference type="SAM" id="Phobius"/>
    </source>
</evidence>
<dbReference type="eggNOG" id="ENOG502ZNKJ">
    <property type="taxonomic scope" value="Bacteria"/>
</dbReference>
<reference evidence="2 3" key="1">
    <citation type="submission" date="2010-08" db="EMBL/GenBank/DDBJ databases">
        <authorList>
            <person name="Weinstock G."/>
            <person name="Sodergren E."/>
            <person name="Clifton S."/>
            <person name="Fulton L."/>
            <person name="Fulton B."/>
            <person name="Courtney L."/>
            <person name="Fronick C."/>
            <person name="Harrison M."/>
            <person name="Strong C."/>
            <person name="Farmer C."/>
            <person name="Delahaunty K."/>
            <person name="Markovic C."/>
            <person name="Hall O."/>
            <person name="Minx P."/>
            <person name="Tomlinson C."/>
            <person name="Mitreva M."/>
            <person name="Hou S."/>
            <person name="Chen J."/>
            <person name="Wollam A."/>
            <person name="Pepin K.H."/>
            <person name="Johnson M."/>
            <person name="Bhonagiri V."/>
            <person name="Zhang X."/>
            <person name="Suruliraj S."/>
            <person name="Warren W."/>
            <person name="Chinwalla A."/>
            <person name="Mardis E.R."/>
            <person name="Wilson R.K."/>
        </authorList>
    </citation>
    <scope>NUCLEOTIDE SEQUENCE [LARGE SCALE GENOMIC DNA]</scope>
    <source>
        <strain evidence="2 3">F0204</strain>
    </source>
</reference>
<feature type="transmembrane region" description="Helical" evidence="1">
    <location>
        <begin position="311"/>
        <end position="329"/>
    </location>
</feature>
<feature type="transmembrane region" description="Helical" evidence="1">
    <location>
        <begin position="341"/>
        <end position="362"/>
    </location>
</feature>
<feature type="transmembrane region" description="Helical" evidence="1">
    <location>
        <begin position="213"/>
        <end position="233"/>
    </location>
</feature>
<keyword evidence="1" id="KW-0812">Transmembrane</keyword>